<dbReference type="FunFam" id="3.40.50.1240:FF:000001">
    <property type="entry name" value="6-phosphofructo-2-kinase/fructose-2, 6-bisphosphatase 3 isoform 2"/>
    <property type="match status" value="1"/>
</dbReference>
<keyword evidence="5" id="KW-0418">Kinase</keyword>
<dbReference type="GO" id="GO:0005524">
    <property type="term" value="F:ATP binding"/>
    <property type="evidence" value="ECO:0007669"/>
    <property type="project" value="UniProtKB-KW"/>
</dbReference>
<dbReference type="GO" id="GO:0006000">
    <property type="term" value="P:fructose metabolic process"/>
    <property type="evidence" value="ECO:0007669"/>
    <property type="project" value="InterPro"/>
</dbReference>
<dbReference type="GO" id="GO:0004331">
    <property type="term" value="F:fructose-2,6-bisphosphate 2-phosphatase activity"/>
    <property type="evidence" value="ECO:0007669"/>
    <property type="project" value="TreeGrafter"/>
</dbReference>
<keyword evidence="6" id="KW-0378">Hydrolase</keyword>
<reference evidence="11" key="1">
    <citation type="submission" date="2021-11" db="EMBL/GenBank/DDBJ databases">
        <authorList>
            <person name="Schell T."/>
        </authorList>
    </citation>
    <scope>NUCLEOTIDE SEQUENCE</scope>
    <source>
        <strain evidence="11">M5</strain>
    </source>
</reference>
<dbReference type="Gene3D" id="3.40.50.300">
    <property type="entry name" value="P-loop containing nucleotide triphosphate hydrolases"/>
    <property type="match status" value="1"/>
</dbReference>
<dbReference type="PANTHER" id="PTHR10606:SF44">
    <property type="entry name" value="6-PHOSPHOFRUCTO 2-KINASE_FRUCTOSE 2,6-BISPHOSPHATASE LONG FORM"/>
    <property type="match status" value="1"/>
</dbReference>
<keyword evidence="3" id="KW-0808">Transferase</keyword>
<gene>
    <name evidence="11" type="ORF">DGAL_LOCUS9295</name>
</gene>
<dbReference type="OrthoDB" id="267323at2759"/>
<keyword evidence="4" id="KW-0547">Nucleotide-binding</keyword>
<dbReference type="InterPro" id="IPR001345">
    <property type="entry name" value="PG/BPGM_mutase_AS"/>
</dbReference>
<keyword evidence="7" id="KW-0067">ATP-binding</keyword>
<feature type="binding site" evidence="9">
    <location>
        <begin position="332"/>
        <end position="339"/>
    </location>
    <ligand>
        <name>substrate</name>
    </ligand>
</feature>
<dbReference type="InterPro" id="IPR013078">
    <property type="entry name" value="His_Pase_superF_clade-1"/>
</dbReference>
<evidence type="ECO:0000256" key="7">
    <source>
        <dbReference type="ARBA" id="ARBA00022840"/>
    </source>
</evidence>
<evidence type="ECO:0000313" key="11">
    <source>
        <dbReference type="EMBL" id="CAH0106144.1"/>
    </source>
</evidence>
<evidence type="ECO:0000256" key="4">
    <source>
        <dbReference type="ARBA" id="ARBA00022741"/>
    </source>
</evidence>
<evidence type="ECO:0000256" key="1">
    <source>
        <dbReference type="ARBA" id="ARBA00008408"/>
    </source>
</evidence>
<evidence type="ECO:0000256" key="6">
    <source>
        <dbReference type="ARBA" id="ARBA00022801"/>
    </source>
</evidence>
<sequence length="536" mass="61810">MEVGRRPDYVPIRWESNGNAVSLKQVAKSSTESVNTSALIPIDPPGNDLRFPDATATSPHQIQARQVTMKSDIIDELLEAFQRKRIAALRPNKGRVQSATIWRNGERVNYVNTPHVIALVGLPARGKTYMGKKLSRYLNWIGINTKVFNLGEYRRQATEAYKSHDFFRPDNTEAMALREKVALDALEDACEWIEISGGEVAVFDATNTTRDRRRMIHSIVVEKMGYKLLFVESICNDPKIVQATIKEVKVNSPDYKDVENETVLNDFLLRIQHYEALYEPLDEILESHFSFMKIFNTGAKVLVHRHEGHIQSRVIYYLMNIHILPRTIYLTRHGESCHNLQGKIGGDSDLSEKGWNYAKTLGDFVKKQRIRDLKVWTSWMKRTIQTASYIEAPQERWKALNEIDAGICEEMTYEEIESKHPDEFRNRDLDKFHYRYPRGESYEDLVARLEPVIMELERQKNVLVIGHQAVLRCLLAYFLDRTADQLPYIEVPLHTIIKLTPVAYGCKMEEIRMPIEAVNTHRAKPSATCTSTKEDQ</sequence>
<dbReference type="GO" id="GO:0003873">
    <property type="term" value="F:6-phosphofructo-2-kinase activity"/>
    <property type="evidence" value="ECO:0007669"/>
    <property type="project" value="InterPro"/>
</dbReference>
<dbReference type="SMART" id="SM00855">
    <property type="entry name" value="PGAM"/>
    <property type="match status" value="1"/>
</dbReference>
<evidence type="ECO:0000256" key="3">
    <source>
        <dbReference type="ARBA" id="ARBA00022679"/>
    </source>
</evidence>
<dbReference type="Pfam" id="PF01591">
    <property type="entry name" value="6PF2K"/>
    <property type="match status" value="1"/>
</dbReference>
<dbReference type="PANTHER" id="PTHR10606">
    <property type="entry name" value="6-PHOSPHOFRUCTO-2-KINASE/FRUCTOSE-2,6-BISPHOSPHATASE"/>
    <property type="match status" value="1"/>
</dbReference>
<evidence type="ECO:0000313" key="12">
    <source>
        <dbReference type="Proteomes" id="UP000789390"/>
    </source>
</evidence>
<dbReference type="EMBL" id="CAKKLH010000223">
    <property type="protein sequence ID" value="CAH0106144.1"/>
    <property type="molecule type" value="Genomic_DNA"/>
</dbReference>
<dbReference type="PRINTS" id="PR00991">
    <property type="entry name" value="6PFRUCTKNASE"/>
</dbReference>
<evidence type="ECO:0000256" key="2">
    <source>
        <dbReference type="ARBA" id="ARBA00022553"/>
    </source>
</evidence>
<dbReference type="InterPro" id="IPR029033">
    <property type="entry name" value="His_PPase_superfam"/>
</dbReference>
<dbReference type="FunFam" id="3.40.50.300:FF:000047">
    <property type="entry name" value="6-phosphofructo-2-kinase/fructose-2, 6-bisphosphatase 3 isoform 2"/>
    <property type="match status" value="1"/>
</dbReference>
<dbReference type="GO" id="GO:0005829">
    <property type="term" value="C:cytosol"/>
    <property type="evidence" value="ECO:0007669"/>
    <property type="project" value="TreeGrafter"/>
</dbReference>
<protein>
    <recommendedName>
        <fullName evidence="10">6-phosphofructo-2-kinase domain-containing protein</fullName>
    </recommendedName>
</protein>
<evidence type="ECO:0000256" key="8">
    <source>
        <dbReference type="ARBA" id="ARBA00023268"/>
    </source>
</evidence>
<proteinExistence type="inferred from homology"/>
<evidence type="ECO:0000256" key="5">
    <source>
        <dbReference type="ARBA" id="ARBA00022777"/>
    </source>
</evidence>
<dbReference type="CDD" id="cd07067">
    <property type="entry name" value="HP_PGM_like"/>
    <property type="match status" value="1"/>
</dbReference>
<dbReference type="PROSITE" id="PS00175">
    <property type="entry name" value="PG_MUTASE"/>
    <property type="match status" value="1"/>
</dbReference>
<feature type="binding site" evidence="9">
    <location>
        <position position="382"/>
    </location>
    <ligand>
        <name>substrate</name>
    </ligand>
</feature>
<accession>A0A8J2W5I5</accession>
<dbReference type="Proteomes" id="UP000789390">
    <property type="component" value="Unassembled WGS sequence"/>
</dbReference>
<dbReference type="SUPFAM" id="SSF53254">
    <property type="entry name" value="Phosphoglycerate mutase-like"/>
    <property type="match status" value="1"/>
</dbReference>
<dbReference type="SUPFAM" id="SSF52540">
    <property type="entry name" value="P-loop containing nucleoside triphosphate hydrolases"/>
    <property type="match status" value="1"/>
</dbReference>
<name>A0A8J2W5I5_9CRUS</name>
<dbReference type="InterPro" id="IPR013079">
    <property type="entry name" value="6Phosfructo_kin"/>
</dbReference>
<comment type="similarity">
    <text evidence="1">In the C-terminal section; belongs to the phosphoglycerate mutase family.</text>
</comment>
<evidence type="ECO:0000256" key="9">
    <source>
        <dbReference type="PIRSR" id="PIRSR613078-2"/>
    </source>
</evidence>
<comment type="caution">
    <text evidence="11">The sequence shown here is derived from an EMBL/GenBank/DDBJ whole genome shotgun (WGS) entry which is preliminary data.</text>
</comment>
<organism evidence="11 12">
    <name type="scientific">Daphnia galeata</name>
    <dbReference type="NCBI Taxonomy" id="27404"/>
    <lineage>
        <taxon>Eukaryota</taxon>
        <taxon>Metazoa</taxon>
        <taxon>Ecdysozoa</taxon>
        <taxon>Arthropoda</taxon>
        <taxon>Crustacea</taxon>
        <taxon>Branchiopoda</taxon>
        <taxon>Diplostraca</taxon>
        <taxon>Cladocera</taxon>
        <taxon>Anomopoda</taxon>
        <taxon>Daphniidae</taxon>
        <taxon>Daphnia</taxon>
    </lineage>
</organism>
<keyword evidence="8" id="KW-0511">Multifunctional enzyme</keyword>
<dbReference type="InterPro" id="IPR003094">
    <property type="entry name" value="6Pfruct_kin"/>
</dbReference>
<keyword evidence="2" id="KW-0597">Phosphoprotein</keyword>
<evidence type="ECO:0000259" key="10">
    <source>
        <dbReference type="Pfam" id="PF01591"/>
    </source>
</evidence>
<dbReference type="GO" id="GO:0006003">
    <property type="term" value="P:fructose 2,6-bisphosphate metabolic process"/>
    <property type="evidence" value="ECO:0007669"/>
    <property type="project" value="InterPro"/>
</dbReference>
<feature type="domain" description="6-phosphofructo-2-kinase" evidence="10">
    <location>
        <begin position="111"/>
        <end position="324"/>
    </location>
</feature>
<dbReference type="InterPro" id="IPR027417">
    <property type="entry name" value="P-loop_NTPase"/>
</dbReference>
<dbReference type="Pfam" id="PF00300">
    <property type="entry name" value="His_Phos_1"/>
    <property type="match status" value="1"/>
</dbReference>
<dbReference type="Gene3D" id="3.40.50.1240">
    <property type="entry name" value="Phosphoglycerate mutase-like"/>
    <property type="match status" value="1"/>
</dbReference>
<dbReference type="PIRSF" id="PIRSF000709">
    <property type="entry name" value="6PFK_2-Ptase"/>
    <property type="match status" value="1"/>
</dbReference>
<keyword evidence="12" id="KW-1185">Reference proteome</keyword>
<dbReference type="AlphaFoldDB" id="A0A8J2W5I5"/>